<reference evidence="1" key="1">
    <citation type="submission" date="2020-07" db="EMBL/GenBank/DDBJ databases">
        <title>Huge and variable diversity of episymbiotic CPR bacteria and DPANN archaea in groundwater ecosystems.</title>
        <authorList>
            <person name="He C.Y."/>
            <person name="Keren R."/>
            <person name="Whittaker M."/>
            <person name="Farag I.F."/>
            <person name="Doudna J."/>
            <person name="Cate J.H.D."/>
            <person name="Banfield J.F."/>
        </authorList>
    </citation>
    <scope>NUCLEOTIDE SEQUENCE</scope>
    <source>
        <strain evidence="1">NC_groundwater_1482_Ag_S-0.65um_47_24</strain>
    </source>
</reference>
<organism evidence="1 2">
    <name type="scientific">Tectimicrobiota bacterium</name>
    <dbReference type="NCBI Taxonomy" id="2528274"/>
    <lineage>
        <taxon>Bacteria</taxon>
        <taxon>Pseudomonadati</taxon>
        <taxon>Nitrospinota/Tectimicrobiota group</taxon>
        <taxon>Candidatus Tectimicrobiota</taxon>
    </lineage>
</organism>
<protein>
    <submittedName>
        <fullName evidence="1">Uncharacterized protein</fullName>
    </submittedName>
</protein>
<comment type="caution">
    <text evidence="1">The sequence shown here is derived from an EMBL/GenBank/DDBJ whole genome shotgun (WGS) entry which is preliminary data.</text>
</comment>
<evidence type="ECO:0000313" key="2">
    <source>
        <dbReference type="Proteomes" id="UP000772181"/>
    </source>
</evidence>
<dbReference type="Proteomes" id="UP000772181">
    <property type="component" value="Unassembled WGS sequence"/>
</dbReference>
<dbReference type="EMBL" id="JACQWF010000438">
    <property type="protein sequence ID" value="MBI4596733.1"/>
    <property type="molecule type" value="Genomic_DNA"/>
</dbReference>
<dbReference type="AlphaFoldDB" id="A0A933GMN5"/>
<proteinExistence type="predicted"/>
<accession>A0A933GMN5</accession>
<name>A0A933GMN5_UNCTE</name>
<gene>
    <name evidence="1" type="ORF">HY730_10240</name>
</gene>
<sequence>MDFSSRHLLNRMNQRKPYFALKVRERTASGREKSRQKANPIFWQKAKAAYHTSLFIGLLEKWIWSFYGSIGISHFYLSPQKGGMQTNFPILEK</sequence>
<evidence type="ECO:0000313" key="1">
    <source>
        <dbReference type="EMBL" id="MBI4596733.1"/>
    </source>
</evidence>